<keyword evidence="3" id="KW-1185">Reference proteome</keyword>
<dbReference type="EMBL" id="AP026560">
    <property type="protein sequence ID" value="BDP42991.1"/>
    <property type="molecule type" value="Genomic_DNA"/>
</dbReference>
<organism evidence="2 3">
    <name type="scientific">Deinococcus aetherius</name>
    <dbReference type="NCBI Taxonomy" id="200252"/>
    <lineage>
        <taxon>Bacteria</taxon>
        <taxon>Thermotogati</taxon>
        <taxon>Deinococcota</taxon>
        <taxon>Deinococci</taxon>
        <taxon>Deinococcales</taxon>
        <taxon>Deinococcaceae</taxon>
        <taxon>Deinococcus</taxon>
    </lineage>
</organism>
<name>A0ABN6RHY1_9DEIO</name>
<feature type="compositionally biased region" description="Basic and acidic residues" evidence="1">
    <location>
        <begin position="51"/>
        <end position="71"/>
    </location>
</feature>
<sequence length="71" mass="7901">MSRNSGRLAWFWRFLAWVGDLGPPPRPAPVAPRRDDDDEGPGVPVPAGPRLPRDGARARPPHERDRVAEQV</sequence>
<dbReference type="Proteomes" id="UP001064971">
    <property type="component" value="Chromosome"/>
</dbReference>
<accession>A0ABN6RHY1</accession>
<feature type="region of interest" description="Disordered" evidence="1">
    <location>
        <begin position="22"/>
        <end position="71"/>
    </location>
</feature>
<proteinExistence type="predicted"/>
<dbReference type="RefSeq" id="WP_264775662.1">
    <property type="nucleotide sequence ID" value="NZ_AP026560.1"/>
</dbReference>
<protein>
    <submittedName>
        <fullName evidence="2">Uncharacterized protein</fullName>
    </submittedName>
</protein>
<gene>
    <name evidence="2" type="ORF">DAETH_29600</name>
</gene>
<evidence type="ECO:0000313" key="2">
    <source>
        <dbReference type="EMBL" id="BDP42991.1"/>
    </source>
</evidence>
<reference evidence="2" key="1">
    <citation type="submission" date="2022-07" db="EMBL/GenBank/DDBJ databases">
        <title>Complete Genome Sequence of the Radioresistant Bacterium Deinococcus aetherius ST0316, Isolated from the Air Dust collected in Lower Stratosphere above Japan.</title>
        <authorList>
            <person name="Satoh K."/>
            <person name="Hagiwara K."/>
            <person name="Katsumata K."/>
            <person name="Kubo A."/>
            <person name="Yokobori S."/>
            <person name="Yamagishi A."/>
            <person name="Oono Y."/>
            <person name="Narumi I."/>
        </authorList>
    </citation>
    <scope>NUCLEOTIDE SEQUENCE</scope>
    <source>
        <strain evidence="2">ST0316</strain>
    </source>
</reference>
<evidence type="ECO:0000256" key="1">
    <source>
        <dbReference type="SAM" id="MobiDB-lite"/>
    </source>
</evidence>
<evidence type="ECO:0000313" key="3">
    <source>
        <dbReference type="Proteomes" id="UP001064971"/>
    </source>
</evidence>